<evidence type="ECO:0000256" key="4">
    <source>
        <dbReference type="ARBA" id="ARBA00022737"/>
    </source>
</evidence>
<evidence type="ECO:0000256" key="1">
    <source>
        <dbReference type="ARBA" id="ARBA00004236"/>
    </source>
</evidence>
<sequence length="419" mass="46585">MPSGEAILRALENIQATVSAVQKEVSDMKETHSSIISSQRHLLNEVLRLQNHKKKFYTRLQDVPLEIIIHIFAWIPVRTVLKYRRLSKAINQCLMTAQFAVLNIQTVDAQKKSSHIGFDRIWFYLPEPYQTVVASAIPGQLKSIQSYFNPPIETKGLPESVTRLTALEIIDLSICSLVGNIPDGIGSLQNLTDLNLADNSLTGMLPSSLSALFALETLDLSNNELSGEFPALPNLHALNTVIISGNRFTGAIPTVFGNPQSLIRLNAERNCFTIIPATIGQLTNLEELDISANCFECEIPAGIWNLTQLTYLCMSNCQLSGMLAGVGALQNLTYLDMSNNQFSGELPSREIQTLENLEELHLIRNQFLGGEKMDMMESNLCTMCADPDIQRNCIEWPEVYPCNSRHEVTGDFSDSENLP</sequence>
<evidence type="ECO:0000256" key="3">
    <source>
        <dbReference type="ARBA" id="ARBA00022614"/>
    </source>
</evidence>
<dbReference type="PRINTS" id="PR00019">
    <property type="entry name" value="LEURICHRPT"/>
</dbReference>
<dbReference type="InterPro" id="IPR001611">
    <property type="entry name" value="Leu-rich_rpt"/>
</dbReference>
<name>A0A507D5X4_9FUNG</name>
<dbReference type="PANTHER" id="PTHR48004:SF59">
    <property type="entry name" value="LEUCINE-RICH REPEAT-CONTAINING N-TERMINAL PLANT-TYPE DOMAIN-CONTAINING PROTEIN"/>
    <property type="match status" value="1"/>
</dbReference>
<dbReference type="AlphaFoldDB" id="A0A507D5X4"/>
<dbReference type="PANTHER" id="PTHR48004">
    <property type="entry name" value="OS01G0149700 PROTEIN"/>
    <property type="match status" value="1"/>
</dbReference>
<dbReference type="Proteomes" id="UP000320333">
    <property type="component" value="Unassembled WGS sequence"/>
</dbReference>
<accession>A0A507D5X4</accession>
<dbReference type="GO" id="GO:0005886">
    <property type="term" value="C:plasma membrane"/>
    <property type="evidence" value="ECO:0007669"/>
    <property type="project" value="UniProtKB-SubCell"/>
</dbReference>
<dbReference type="SMART" id="SM00369">
    <property type="entry name" value="LRR_TYP"/>
    <property type="match status" value="5"/>
</dbReference>
<reference evidence="5 6" key="1">
    <citation type="journal article" date="2019" name="Sci. Rep.">
        <title>Comparative genomics of chytrid fungi reveal insights into the obligate biotrophic and pathogenic lifestyle of Synchytrium endobioticum.</title>
        <authorList>
            <person name="van de Vossenberg B.T.L.H."/>
            <person name="Warris S."/>
            <person name="Nguyen H.D.T."/>
            <person name="van Gent-Pelzer M.P.E."/>
            <person name="Joly D.L."/>
            <person name="van de Geest H.C."/>
            <person name="Bonants P.J.M."/>
            <person name="Smith D.S."/>
            <person name="Levesque C.A."/>
            <person name="van der Lee T.A.J."/>
        </authorList>
    </citation>
    <scope>NUCLEOTIDE SEQUENCE [LARGE SCALE GENOMIC DNA]</scope>
    <source>
        <strain evidence="5 6">CBS 675.73</strain>
    </source>
</reference>
<evidence type="ECO:0000313" key="6">
    <source>
        <dbReference type="Proteomes" id="UP000320333"/>
    </source>
</evidence>
<keyword evidence="6" id="KW-1185">Reference proteome</keyword>
<keyword evidence="2" id="KW-0472">Membrane</keyword>
<proteinExistence type="predicted"/>
<comment type="subcellular location">
    <subcellularLocation>
        <location evidence="1">Cell membrane</location>
    </subcellularLocation>
</comment>
<protein>
    <submittedName>
        <fullName evidence="5">Uncharacterized protein</fullName>
    </submittedName>
</protein>
<dbReference type="STRING" id="246404.A0A507D5X4"/>
<evidence type="ECO:0000313" key="5">
    <source>
        <dbReference type="EMBL" id="TPX46657.1"/>
    </source>
</evidence>
<dbReference type="InterPro" id="IPR052941">
    <property type="entry name" value="StomDev_PlantInt_Reg"/>
</dbReference>
<dbReference type="Pfam" id="PF00560">
    <property type="entry name" value="LRR_1"/>
    <property type="match status" value="1"/>
</dbReference>
<comment type="caution">
    <text evidence="5">The sequence shown here is derived from an EMBL/GenBank/DDBJ whole genome shotgun (WGS) entry which is preliminary data.</text>
</comment>
<dbReference type="FunFam" id="3.80.10.10:FF:000041">
    <property type="entry name" value="LRR receptor-like serine/threonine-protein kinase ERECTA"/>
    <property type="match status" value="1"/>
</dbReference>
<dbReference type="OrthoDB" id="676979at2759"/>
<evidence type="ECO:0000256" key="2">
    <source>
        <dbReference type="ARBA" id="ARBA00022475"/>
    </source>
</evidence>
<gene>
    <name evidence="5" type="ORF">CcCBS67573_g10302</name>
</gene>
<keyword evidence="2" id="KW-1003">Cell membrane</keyword>
<dbReference type="SUPFAM" id="SSF52058">
    <property type="entry name" value="L domain-like"/>
    <property type="match status" value="1"/>
</dbReference>
<dbReference type="Gene3D" id="3.80.10.10">
    <property type="entry name" value="Ribonuclease Inhibitor"/>
    <property type="match status" value="2"/>
</dbReference>
<dbReference type="FunFam" id="3.80.10.10:FF:000383">
    <property type="entry name" value="Leucine-rich repeat receptor protein kinase EMS1"/>
    <property type="match status" value="1"/>
</dbReference>
<keyword evidence="4" id="KW-0677">Repeat</keyword>
<dbReference type="EMBL" id="QEAP01001352">
    <property type="protein sequence ID" value="TPX46657.1"/>
    <property type="molecule type" value="Genomic_DNA"/>
</dbReference>
<dbReference type="PROSITE" id="PS51450">
    <property type="entry name" value="LRR"/>
    <property type="match status" value="1"/>
</dbReference>
<organism evidence="5 6">
    <name type="scientific">Chytriomyces confervae</name>
    <dbReference type="NCBI Taxonomy" id="246404"/>
    <lineage>
        <taxon>Eukaryota</taxon>
        <taxon>Fungi</taxon>
        <taxon>Fungi incertae sedis</taxon>
        <taxon>Chytridiomycota</taxon>
        <taxon>Chytridiomycota incertae sedis</taxon>
        <taxon>Chytridiomycetes</taxon>
        <taxon>Chytridiales</taxon>
        <taxon>Chytriomycetaceae</taxon>
        <taxon>Chytriomyces</taxon>
    </lineage>
</organism>
<keyword evidence="3" id="KW-0433">Leucine-rich repeat</keyword>
<dbReference type="InterPro" id="IPR003591">
    <property type="entry name" value="Leu-rich_rpt_typical-subtyp"/>
</dbReference>
<dbReference type="Pfam" id="PF13855">
    <property type="entry name" value="LRR_8"/>
    <property type="match status" value="2"/>
</dbReference>
<dbReference type="InterPro" id="IPR032675">
    <property type="entry name" value="LRR_dom_sf"/>
</dbReference>